<feature type="coiled-coil region" evidence="1">
    <location>
        <begin position="576"/>
        <end position="610"/>
    </location>
</feature>
<feature type="compositionally biased region" description="Low complexity" evidence="2">
    <location>
        <begin position="370"/>
        <end position="380"/>
    </location>
</feature>
<feature type="region of interest" description="Disordered" evidence="2">
    <location>
        <begin position="856"/>
        <end position="877"/>
    </location>
</feature>
<feature type="compositionally biased region" description="Polar residues" evidence="2">
    <location>
        <begin position="404"/>
        <end position="433"/>
    </location>
</feature>
<feature type="region of interest" description="Disordered" evidence="2">
    <location>
        <begin position="185"/>
        <end position="205"/>
    </location>
</feature>
<feature type="region of interest" description="Disordered" evidence="2">
    <location>
        <begin position="1"/>
        <end position="170"/>
    </location>
</feature>
<feature type="compositionally biased region" description="Low complexity" evidence="2">
    <location>
        <begin position="387"/>
        <end position="403"/>
    </location>
</feature>
<name>A0A7S3Q4Q4_9STRA</name>
<feature type="compositionally biased region" description="Polar residues" evidence="2">
    <location>
        <begin position="62"/>
        <end position="73"/>
    </location>
</feature>
<proteinExistence type="predicted"/>
<feature type="region of interest" description="Disordered" evidence="2">
    <location>
        <begin position="253"/>
        <end position="455"/>
    </location>
</feature>
<feature type="compositionally biased region" description="Basic and acidic residues" evidence="2">
    <location>
        <begin position="993"/>
        <end position="1006"/>
    </location>
</feature>
<evidence type="ECO:0000313" key="3">
    <source>
        <dbReference type="EMBL" id="CAE0465168.1"/>
    </source>
</evidence>
<gene>
    <name evidence="3" type="ORF">CDEB00056_LOCUS10009</name>
</gene>
<organism evidence="3">
    <name type="scientific">Chaetoceros debilis</name>
    <dbReference type="NCBI Taxonomy" id="122233"/>
    <lineage>
        <taxon>Eukaryota</taxon>
        <taxon>Sar</taxon>
        <taxon>Stramenopiles</taxon>
        <taxon>Ochrophyta</taxon>
        <taxon>Bacillariophyta</taxon>
        <taxon>Coscinodiscophyceae</taxon>
        <taxon>Chaetocerotophycidae</taxon>
        <taxon>Chaetocerotales</taxon>
        <taxon>Chaetocerotaceae</taxon>
        <taxon>Chaetoceros</taxon>
    </lineage>
</organism>
<feature type="coiled-coil region" evidence="1">
    <location>
        <begin position="1250"/>
        <end position="1374"/>
    </location>
</feature>
<feature type="compositionally biased region" description="Low complexity" evidence="2">
    <location>
        <begin position="344"/>
        <end position="356"/>
    </location>
</feature>
<evidence type="ECO:0000256" key="1">
    <source>
        <dbReference type="SAM" id="Coils"/>
    </source>
</evidence>
<feature type="compositionally biased region" description="Polar residues" evidence="2">
    <location>
        <begin position="303"/>
        <end position="343"/>
    </location>
</feature>
<feature type="compositionally biased region" description="Polar residues" evidence="2">
    <location>
        <begin position="858"/>
        <end position="877"/>
    </location>
</feature>
<sequence length="1596" mass="178303">MNGRGRGGANRDGHGDRGGMGMRWPLSSPSSPSLSPLPSSPTDLIDRSRSSIDGKVSGSGGTQTKNKPHYTSPTKKKHEKEKGSPASPSVSGSVESSGGVSGSNSGSGGGSGGNHHTKMNDKSSPSPSPVVTAKNARNFWQLKASKAWKPPSSRGEGSGSGSGVGVPRTNAVSVECGNGVTSGEEVASSAIESPSRSSIVSSKSGTGSFTGHGIGNGAGNGNINSKASFLKRNTWNKKSTPIVLEPELVERTRITEHECEPPLGEEPDMDVRTPQPQDYAKVQRRDTMEVEEGFGRGSGGGTPQASPLDRQNVNSNANSNTQPKSRSSKVVNKQNGTTMNKVSNIQIGGTNNNGNIFHANRKWGKGQQHSSTTSSSSTSSHPWQRKLSSPQTQSQPQQQSLSQEFPQTTRSPLTMQRQPPPSLSQQGRQVTNNSSIASASISASPSASISQSQSQDGAVGEMQIKLDIAAAKLLTEEMKYKDLSEQLEATQSQHEQESDAMRRELHELRKEQDMKDYELNELRKAQDAKDSESRVEIEDESKRRHVEIQELYLEIERLHESQRAERSIHVMVGNERDEVEKQKNAALEKLDVLTHDLQSMRQRATAAEENAVVAQASEAANKHIEVEQSMTNAMTAMTDTLQAKDKELRLNKNELQAVKKDIEGITNDFKDLAEETERLEIELEAVTEDRDELLRRSVLYHNQAQAASASSTPNSTDRKGTKKSSSLNESSRKDYEEQQQEAEITRLRTALHEQETLCRTKDEKIQDLEKRSKAFELDLSVIEVENMSYFTNENSTVKDSTANKETRERFEKLQGEYSTLNNELSEAQCLLQKTEEERDNLKLCLADAMQELEDYEANGTSRSTSTASPNKNRNGASDQIDDVFTQELIQIIKEKDQEIQTLTAEIAKNANLADKSSDSLRDELDNVLECLNSSTRINGSPSIEIMLRGPTAERITLSPEDEEIVQAIHKSIKSKHFNFLVTNTKLKNARGQLQRESEQYEREHAYDTMSEASFERRSSNDDSKIDMRGLETMASREADEAVKRLRYHVKASRDENDMREKANGELRKSLKDAADLIKPLKEHVTRIENERVKLQLQLDSVTYSLAQLERESGARNSEELKYNLRQQPENFFGKMVEISAFDLRKKDEEIVELKIEINQLHEELHEIEEFGVEGNKNDKGRFDEMPTPTKSNRSQMKGSAWESAQASGEEKDRKSRMVESEIIRLNRDLKKKSSAEETLKLILRDSSNRLTLMSTQAETLANEKNEAENRIRDLEKDNVELETRLHALDRNPGSSPRNMHNINGTQELNEKLEEAILQADRASIETAELKAELKMNSKERKKLKKHLEEAVGMLNSLRNHVETSEKERKKLKRHLRTTLYGQEELTQRSDGTSSMPPSSQLMNDIAHVPDPDQMENTGKILNLRSYIVKLEHEIRNLEERIGDVEAGKSPSHIRALDSADDQVTEMNQIRKLKDMLAEAESAHQATRDLLNEVSGINTEMLSDLKQTESEAAASFEELDILKRNFAMARDEIEKSKYIATTALQKLDSNHNRGTENVFGTFENVPLTECISRLEMQVHKVMKRNLVTPTSAGPDRW</sequence>
<dbReference type="EMBL" id="HBIO01012872">
    <property type="protein sequence ID" value="CAE0465168.1"/>
    <property type="molecule type" value="Transcribed_RNA"/>
</dbReference>
<feature type="compositionally biased region" description="Basic and acidic residues" evidence="2">
    <location>
        <begin position="1013"/>
        <end position="1023"/>
    </location>
</feature>
<feature type="compositionally biased region" description="Gly residues" evidence="2">
    <location>
        <begin position="99"/>
        <end position="113"/>
    </location>
</feature>
<accession>A0A7S3Q4Q4</accession>
<feature type="compositionally biased region" description="Basic and acidic residues" evidence="2">
    <location>
        <begin position="1175"/>
        <end position="1184"/>
    </location>
</feature>
<feature type="compositionally biased region" description="Polar residues" evidence="2">
    <location>
        <begin position="1188"/>
        <end position="1206"/>
    </location>
</feature>
<feature type="region of interest" description="Disordered" evidence="2">
    <location>
        <begin position="1175"/>
        <end position="1215"/>
    </location>
</feature>
<feature type="region of interest" description="Disordered" evidence="2">
    <location>
        <begin position="990"/>
        <end position="1023"/>
    </location>
</feature>
<evidence type="ECO:0000256" key="2">
    <source>
        <dbReference type="SAM" id="MobiDB-lite"/>
    </source>
</evidence>
<keyword evidence="1" id="KW-0175">Coiled coil</keyword>
<feature type="compositionally biased region" description="Polar residues" evidence="2">
    <location>
        <begin position="703"/>
        <end position="715"/>
    </location>
</feature>
<feature type="compositionally biased region" description="Low complexity" evidence="2">
    <location>
        <begin position="22"/>
        <end position="41"/>
    </location>
</feature>
<feature type="compositionally biased region" description="Polar residues" evidence="2">
    <location>
        <begin position="1388"/>
        <end position="1398"/>
    </location>
</feature>
<feature type="coiled-coil region" evidence="1">
    <location>
        <begin position="641"/>
        <end position="696"/>
    </location>
</feature>
<feature type="region of interest" description="Disordered" evidence="2">
    <location>
        <begin position="703"/>
        <end position="741"/>
    </location>
</feature>
<feature type="compositionally biased region" description="Low complexity" evidence="2">
    <location>
        <begin position="188"/>
        <end position="205"/>
    </location>
</feature>
<reference evidence="3" key="1">
    <citation type="submission" date="2021-01" db="EMBL/GenBank/DDBJ databases">
        <authorList>
            <person name="Corre E."/>
            <person name="Pelletier E."/>
            <person name="Niang G."/>
            <person name="Scheremetjew M."/>
            <person name="Finn R."/>
            <person name="Kale V."/>
            <person name="Holt S."/>
            <person name="Cochrane G."/>
            <person name="Meng A."/>
            <person name="Brown T."/>
            <person name="Cohen L."/>
        </authorList>
    </citation>
    <scope>NUCLEOTIDE SEQUENCE</scope>
    <source>
        <strain evidence="3">MM31A-1</strain>
    </source>
</reference>
<feature type="coiled-coil region" evidence="1">
    <location>
        <begin position="1143"/>
        <end position="1170"/>
    </location>
</feature>
<feature type="coiled-coil region" evidence="1">
    <location>
        <begin position="1420"/>
        <end position="1524"/>
    </location>
</feature>
<feature type="region of interest" description="Disordered" evidence="2">
    <location>
        <begin position="1378"/>
        <end position="1398"/>
    </location>
</feature>
<feature type="compositionally biased region" description="Low complexity" evidence="2">
    <location>
        <begin position="434"/>
        <end position="455"/>
    </location>
</feature>
<feature type="compositionally biased region" description="Low complexity" evidence="2">
    <location>
        <begin position="84"/>
        <end position="98"/>
    </location>
</feature>
<protein>
    <submittedName>
        <fullName evidence="3">Uncharacterized protein</fullName>
    </submittedName>
</protein>
<feature type="coiled-coil region" evidence="1">
    <location>
        <begin position="473"/>
        <end position="511"/>
    </location>
</feature>